<sequence>MWLSHTSRLTKPLVTAAKAVLEYIGHALVVPENGAPSTIRTRTWDSAARSCQCPSESDMARSSLTTPMVNICDRHGNTPVAIAFMLCQNRSMLHCLQGASVNPQVQRIQLGYGETV</sequence>
<dbReference type="EMBL" id="JAODUO010007548">
    <property type="protein sequence ID" value="KAK2138529.1"/>
    <property type="molecule type" value="Genomic_DNA"/>
</dbReference>
<dbReference type="Proteomes" id="UP001209878">
    <property type="component" value="Unassembled WGS sequence"/>
</dbReference>
<evidence type="ECO:0000313" key="2">
    <source>
        <dbReference type="Proteomes" id="UP001209878"/>
    </source>
</evidence>
<name>A0AAD9IPW7_RIDPI</name>
<reference evidence="1" key="1">
    <citation type="journal article" date="2023" name="Mol. Biol. Evol.">
        <title>Third-Generation Sequencing Reveals the Adaptive Role of the Epigenome in Three Deep-Sea Polychaetes.</title>
        <authorList>
            <person name="Perez M."/>
            <person name="Aroh O."/>
            <person name="Sun Y."/>
            <person name="Lan Y."/>
            <person name="Juniper S.K."/>
            <person name="Young C.R."/>
            <person name="Angers B."/>
            <person name="Qian P.Y."/>
        </authorList>
    </citation>
    <scope>NUCLEOTIDE SEQUENCE</scope>
    <source>
        <strain evidence="1">R07B-5</strain>
    </source>
</reference>
<evidence type="ECO:0000313" key="1">
    <source>
        <dbReference type="EMBL" id="KAK2138529.1"/>
    </source>
</evidence>
<keyword evidence="2" id="KW-1185">Reference proteome</keyword>
<organism evidence="1 2">
    <name type="scientific">Ridgeia piscesae</name>
    <name type="common">Tubeworm</name>
    <dbReference type="NCBI Taxonomy" id="27915"/>
    <lineage>
        <taxon>Eukaryota</taxon>
        <taxon>Metazoa</taxon>
        <taxon>Spiralia</taxon>
        <taxon>Lophotrochozoa</taxon>
        <taxon>Annelida</taxon>
        <taxon>Polychaeta</taxon>
        <taxon>Sedentaria</taxon>
        <taxon>Canalipalpata</taxon>
        <taxon>Sabellida</taxon>
        <taxon>Siboglinidae</taxon>
        <taxon>Ridgeia</taxon>
    </lineage>
</organism>
<proteinExistence type="predicted"/>
<gene>
    <name evidence="1" type="ORF">NP493_7559g00000</name>
</gene>
<dbReference type="AlphaFoldDB" id="A0AAD9IPW7"/>
<comment type="caution">
    <text evidence="1">The sequence shown here is derived from an EMBL/GenBank/DDBJ whole genome shotgun (WGS) entry which is preliminary data.</text>
</comment>
<accession>A0AAD9IPW7</accession>
<protein>
    <submittedName>
        <fullName evidence="1">Uncharacterized protein</fullName>
    </submittedName>
</protein>